<evidence type="ECO:0000313" key="2">
    <source>
        <dbReference type="Proteomes" id="UP000075880"/>
    </source>
</evidence>
<proteinExistence type="predicted"/>
<organism evidence="1 2">
    <name type="scientific">Anopheles atroparvus</name>
    <name type="common">European mosquito</name>
    <dbReference type="NCBI Taxonomy" id="41427"/>
    <lineage>
        <taxon>Eukaryota</taxon>
        <taxon>Metazoa</taxon>
        <taxon>Ecdysozoa</taxon>
        <taxon>Arthropoda</taxon>
        <taxon>Hexapoda</taxon>
        <taxon>Insecta</taxon>
        <taxon>Pterygota</taxon>
        <taxon>Neoptera</taxon>
        <taxon>Endopterygota</taxon>
        <taxon>Diptera</taxon>
        <taxon>Nematocera</taxon>
        <taxon>Culicoidea</taxon>
        <taxon>Culicidae</taxon>
        <taxon>Anophelinae</taxon>
        <taxon>Anopheles</taxon>
    </lineage>
</organism>
<protein>
    <submittedName>
        <fullName evidence="1">Uncharacterized protein</fullName>
    </submittedName>
</protein>
<accession>A0AAG5DQ50</accession>
<keyword evidence="2" id="KW-1185">Reference proteome</keyword>
<dbReference type="EnsemblMetazoa" id="ENSAATROPT014013">
    <property type="protein sequence ID" value="ENSAATROPP012768"/>
    <property type="gene ID" value="ENSAATROPG011372"/>
</dbReference>
<sequence>RCRSRRGSQSACRIKWEKSSPGAYVVLEADLNVLTGSSVSGKWQENVPWQSPSYHAHRFRNDFPTARKKYRIDESFETRFSSRGTTEGSLASRKIEIQITQKMNKTSENLLAS</sequence>
<name>A0AAG5DQ50_ANOAO</name>
<evidence type="ECO:0000313" key="1">
    <source>
        <dbReference type="EnsemblMetazoa" id="ENSAATROPP012768"/>
    </source>
</evidence>
<reference evidence="1" key="1">
    <citation type="submission" date="2024-04" db="UniProtKB">
        <authorList>
            <consortium name="EnsemblMetazoa"/>
        </authorList>
    </citation>
    <scope>IDENTIFICATION</scope>
    <source>
        <strain evidence="1">EBRO</strain>
    </source>
</reference>
<dbReference type="AlphaFoldDB" id="A0AAG5DQ50"/>
<dbReference type="Proteomes" id="UP000075880">
    <property type="component" value="Unassembled WGS sequence"/>
</dbReference>